<dbReference type="GeneID" id="114828497"/>
<reference evidence="4" key="1">
    <citation type="submission" date="2025-08" db="UniProtKB">
        <authorList>
            <consortium name="RefSeq"/>
        </authorList>
    </citation>
    <scope>IDENTIFICATION</scope>
</reference>
<feature type="transmembrane region" description="Helical" evidence="2">
    <location>
        <begin position="54"/>
        <end position="76"/>
    </location>
</feature>
<feature type="region of interest" description="Disordered" evidence="1">
    <location>
        <begin position="94"/>
        <end position="219"/>
    </location>
</feature>
<feature type="compositionally biased region" description="Polar residues" evidence="1">
    <location>
        <begin position="205"/>
        <end position="217"/>
    </location>
</feature>
<keyword evidence="2" id="KW-1133">Transmembrane helix</keyword>
<dbReference type="AlphaFoldDB" id="A0AAJ7WJ23"/>
<dbReference type="KEGG" id="goe:114828497"/>
<keyword evidence="2" id="KW-0472">Membrane</keyword>
<keyword evidence="2" id="KW-0812">Transmembrane</keyword>
<evidence type="ECO:0000256" key="2">
    <source>
        <dbReference type="SAM" id="Phobius"/>
    </source>
</evidence>
<keyword evidence="3" id="KW-1185">Reference proteome</keyword>
<name>A0AAJ7WJ23_9ACAR</name>
<dbReference type="Proteomes" id="UP000694867">
    <property type="component" value="Unplaced"/>
</dbReference>
<gene>
    <name evidence="4" type="primary">LOC114828497</name>
</gene>
<organism evidence="3 4">
    <name type="scientific">Galendromus occidentalis</name>
    <name type="common">western predatory mite</name>
    <dbReference type="NCBI Taxonomy" id="34638"/>
    <lineage>
        <taxon>Eukaryota</taxon>
        <taxon>Metazoa</taxon>
        <taxon>Ecdysozoa</taxon>
        <taxon>Arthropoda</taxon>
        <taxon>Chelicerata</taxon>
        <taxon>Arachnida</taxon>
        <taxon>Acari</taxon>
        <taxon>Parasitiformes</taxon>
        <taxon>Mesostigmata</taxon>
        <taxon>Gamasina</taxon>
        <taxon>Phytoseioidea</taxon>
        <taxon>Phytoseiidae</taxon>
        <taxon>Typhlodrominae</taxon>
        <taxon>Galendromus</taxon>
    </lineage>
</organism>
<evidence type="ECO:0000256" key="1">
    <source>
        <dbReference type="SAM" id="MobiDB-lite"/>
    </source>
</evidence>
<accession>A0AAJ7WJ23</accession>
<feature type="compositionally biased region" description="Polar residues" evidence="1">
    <location>
        <begin position="114"/>
        <end position="171"/>
    </location>
</feature>
<dbReference type="RefSeq" id="XP_028968687.1">
    <property type="nucleotide sequence ID" value="XM_029112854.1"/>
</dbReference>
<protein>
    <submittedName>
        <fullName evidence="4">Uncharacterized protein LOC114828497</fullName>
    </submittedName>
</protein>
<evidence type="ECO:0000313" key="4">
    <source>
        <dbReference type="RefSeq" id="XP_028968687.1"/>
    </source>
</evidence>
<feature type="compositionally biased region" description="Basic and acidic residues" evidence="1">
    <location>
        <begin position="187"/>
        <end position="201"/>
    </location>
</feature>
<proteinExistence type="predicted"/>
<evidence type="ECO:0000313" key="3">
    <source>
        <dbReference type="Proteomes" id="UP000694867"/>
    </source>
</evidence>
<sequence length="239" mass="26636">MPQPAAESFYADFIIPSIPATYFPTQPPQTHIKGRSNVTTTHQQLPPHLDPRPVLIPILSGIIFFPIIAFIIICALRYRAMRLRRKEHRKRLRGGIRGGRGMHVPIPALGERSSYFSQNSSSGETASRQPIGVPSSNRHSSQMSRTTSSLQVPTTSSYQGTHRTSRSTSLSIFEPSFMEDSSDEDKDNDKEIPVFEEEPKPLKNATVTPDQDCSSPLPQFCDKENLTEVSFVGQTPPFP</sequence>